<name>A0ABV3W0W2_9BACI</name>
<protein>
    <submittedName>
        <fullName evidence="1">Phosphoribosyl-ATP pyrophosphohydrolase</fullName>
    </submittedName>
</protein>
<dbReference type="CDD" id="cd11532">
    <property type="entry name" value="NTP-PPase_COG4997"/>
    <property type="match status" value="1"/>
</dbReference>
<proteinExistence type="predicted"/>
<keyword evidence="2" id="KW-1185">Reference proteome</keyword>
<sequence length="107" mass="12246">MPVYNKLVRDLIPQVIEAGGKTCSIRMLDSSEHLKEIKVKMQEEALEFIEAACQKEAVEELADILELVHAAIHMYGVSFEQLEQIRTQKKKQRGGFSQGIYLIEVRE</sequence>
<reference evidence="1 2" key="1">
    <citation type="submission" date="2024-07" db="EMBL/GenBank/DDBJ databases">
        <title>Characterization of a bacterium isolated from hydrolysated instant sea cucumber by whole-genome sequencing and metabolomics.</title>
        <authorList>
            <person name="Luo X."/>
            <person name="Zhang Z."/>
            <person name="Zheng Z."/>
            <person name="Zhang W."/>
            <person name="Ming T."/>
            <person name="Jiao L."/>
            <person name="Su X."/>
            <person name="Kong F."/>
            <person name="Xu J."/>
        </authorList>
    </citation>
    <scope>NUCLEOTIDE SEQUENCE [LARGE SCALE GENOMIC DNA]</scope>
    <source>
        <strain evidence="1 2">XL-2024</strain>
    </source>
</reference>
<evidence type="ECO:0000313" key="1">
    <source>
        <dbReference type="EMBL" id="MEX3746809.1"/>
    </source>
</evidence>
<organism evidence="1 2">
    <name type="scientific">Lysinibacillus xylanilyticus</name>
    <dbReference type="NCBI Taxonomy" id="582475"/>
    <lineage>
        <taxon>Bacteria</taxon>
        <taxon>Bacillati</taxon>
        <taxon>Bacillota</taxon>
        <taxon>Bacilli</taxon>
        <taxon>Bacillales</taxon>
        <taxon>Bacillaceae</taxon>
        <taxon>Lysinibacillus</taxon>
    </lineage>
</organism>
<dbReference type="Pfam" id="PF01503">
    <property type="entry name" value="PRA-PH"/>
    <property type="match status" value="1"/>
</dbReference>
<dbReference type="InterPro" id="IPR038735">
    <property type="entry name" value="MSMEG_1276-like_NTP-PPase_dom"/>
</dbReference>
<dbReference type="Proteomes" id="UP001558534">
    <property type="component" value="Unassembled WGS sequence"/>
</dbReference>
<dbReference type="Gene3D" id="1.10.287.1080">
    <property type="entry name" value="MazG-like"/>
    <property type="match status" value="1"/>
</dbReference>
<gene>
    <name evidence="1" type="ORF">AB1300_16940</name>
</gene>
<comment type="caution">
    <text evidence="1">The sequence shown here is derived from an EMBL/GenBank/DDBJ whole genome shotgun (WGS) entry which is preliminary data.</text>
</comment>
<dbReference type="EMBL" id="JBFRHK010000011">
    <property type="protein sequence ID" value="MEX3746809.1"/>
    <property type="molecule type" value="Genomic_DNA"/>
</dbReference>
<dbReference type="SUPFAM" id="SSF101386">
    <property type="entry name" value="all-alpha NTP pyrophosphatases"/>
    <property type="match status" value="1"/>
</dbReference>
<accession>A0ABV3W0W2</accession>
<dbReference type="InterPro" id="IPR021130">
    <property type="entry name" value="PRib-ATP_PPHydrolase-like"/>
</dbReference>
<evidence type="ECO:0000313" key="2">
    <source>
        <dbReference type="Proteomes" id="UP001558534"/>
    </source>
</evidence>
<dbReference type="RefSeq" id="WP_368637394.1">
    <property type="nucleotide sequence ID" value="NZ_JBFRHK010000011.1"/>
</dbReference>